<proteinExistence type="predicted"/>
<dbReference type="EMBL" id="SPQT01000051">
    <property type="protein sequence ID" value="TFV37400.1"/>
    <property type="molecule type" value="Genomic_DNA"/>
</dbReference>
<protein>
    <submittedName>
        <fullName evidence="2">Uncharacterized protein</fullName>
    </submittedName>
</protein>
<evidence type="ECO:0000313" key="2">
    <source>
        <dbReference type="EMBL" id="TFV37400.1"/>
    </source>
</evidence>
<accession>A0A4Y9L1F0</accession>
<keyword evidence="1" id="KW-1133">Transmembrane helix</keyword>
<gene>
    <name evidence="2" type="ORF">E4K65_43715</name>
</gene>
<keyword evidence="1" id="KW-0472">Membrane</keyword>
<dbReference type="AlphaFoldDB" id="A0A4Y9L1F0"/>
<keyword evidence="3" id="KW-1185">Reference proteome</keyword>
<dbReference type="OrthoDB" id="8242100at2"/>
<comment type="caution">
    <text evidence="2">The sequence shown here is derived from an EMBL/GenBank/DDBJ whole genome shotgun (WGS) entry which is preliminary data.</text>
</comment>
<evidence type="ECO:0000313" key="3">
    <source>
        <dbReference type="Proteomes" id="UP000297966"/>
    </source>
</evidence>
<feature type="transmembrane region" description="Helical" evidence="1">
    <location>
        <begin position="44"/>
        <end position="62"/>
    </location>
</feature>
<name>A0A4Y9L1F0_9BRAD</name>
<dbReference type="Proteomes" id="UP000297966">
    <property type="component" value="Unassembled WGS sequence"/>
</dbReference>
<keyword evidence="1" id="KW-0812">Transmembrane</keyword>
<sequence length="98" mass="10632">MYFLAACLIVVAASAAISLRRSRNLSQHPQWATPAQRLATRRRALLPTICAGFCLLVPLGFHHFQHEPELGPTAVTYLMMLAASFFGGSFLGVIGGMD</sequence>
<evidence type="ECO:0000256" key="1">
    <source>
        <dbReference type="SAM" id="Phobius"/>
    </source>
</evidence>
<reference evidence="2 3" key="1">
    <citation type="submission" date="2019-03" db="EMBL/GenBank/DDBJ databases">
        <title>Bradyrhizobium diversity isolated from nodules of Chamaecrista fasciculata.</title>
        <authorList>
            <person name="Klepa M.S."/>
            <person name="Urquiaga M.O."/>
            <person name="Hungria M."/>
            <person name="Delamuta J.R."/>
        </authorList>
    </citation>
    <scope>NUCLEOTIDE SEQUENCE [LARGE SCALE GENOMIC DNA]</scope>
    <source>
        <strain evidence="2 3">CNPSo 3448</strain>
    </source>
</reference>
<feature type="transmembrane region" description="Helical" evidence="1">
    <location>
        <begin position="74"/>
        <end position="97"/>
    </location>
</feature>
<organism evidence="2 3">
    <name type="scientific">Bradyrhizobium niftali</name>
    <dbReference type="NCBI Taxonomy" id="2560055"/>
    <lineage>
        <taxon>Bacteria</taxon>
        <taxon>Pseudomonadati</taxon>
        <taxon>Pseudomonadota</taxon>
        <taxon>Alphaproteobacteria</taxon>
        <taxon>Hyphomicrobiales</taxon>
        <taxon>Nitrobacteraceae</taxon>
        <taxon>Bradyrhizobium</taxon>
    </lineage>
</organism>